<proteinExistence type="predicted"/>
<evidence type="ECO:0000313" key="1">
    <source>
        <dbReference type="EMBL" id="WFE88510.1"/>
    </source>
</evidence>
<sequence>MTIIGGTTLLIANSLSNQTLAYSMLQNKNRSEKDAATEYRKTWAAKIRRIHRFFGPDRADSLHILNLISADSNLRYGLLNDPTVGVEVRKAFDALELPQRGIDTRHRVVACGESYIPSPLMHVAITAKRLVEAGEVNTIVELGSGSSDNLFRCYHLIDWPFRQSVEFFGCEFTEKGREAAELLASREPEMQFTGYPFNYYKPDLDFLKDRPRKIMFFSNHSIEQITTLPDVFFETLLQFPGCHVAHNEPVGWQAHPLVAKARRTGDKAFFEKIRSNLTLLPTWKERYSFDPVLRAYARTPVSFNSGFWSFSKGYNTNLLEQLNTLKAAKRIQISTLEIHHAPGNLFVPAAVNPFNASTFIEWNNLSSAVTPVATEGTGTSTPAP</sequence>
<name>A0ABY8EZI4_9HYPH</name>
<dbReference type="RefSeq" id="WP_285806035.1">
    <property type="nucleotide sequence ID" value="NZ_CP120863.1"/>
</dbReference>
<protein>
    <recommendedName>
        <fullName evidence="3">Class I SAM-dependent methyltransferase</fullName>
    </recommendedName>
</protein>
<dbReference type="Proteomes" id="UP001209803">
    <property type="component" value="Chromosome"/>
</dbReference>
<evidence type="ECO:0008006" key="3">
    <source>
        <dbReference type="Google" id="ProtNLM"/>
    </source>
</evidence>
<reference evidence="1 2" key="1">
    <citation type="submission" date="2023-03" db="EMBL/GenBank/DDBJ databases">
        <title>Roseibium porphyridii sp. nov. and Roseibium rhodosorbium sp. nov. isolated from marine algae, Porphyridium cruentum and Rhodosorus marinus, respectively.</title>
        <authorList>
            <person name="Lee M.W."/>
            <person name="Choi B.J."/>
            <person name="Lee J.K."/>
            <person name="Choi D.G."/>
            <person name="Baek J.H."/>
            <person name="Bayburt H."/>
            <person name="Kim J.M."/>
            <person name="Han D.M."/>
            <person name="Kim K.H."/>
            <person name="Jeon C.O."/>
        </authorList>
    </citation>
    <scope>NUCLEOTIDE SEQUENCE [LARGE SCALE GENOMIC DNA]</scope>
    <source>
        <strain evidence="1 2">KMA01</strain>
    </source>
</reference>
<evidence type="ECO:0000313" key="2">
    <source>
        <dbReference type="Proteomes" id="UP001209803"/>
    </source>
</evidence>
<dbReference type="EMBL" id="CP120863">
    <property type="protein sequence ID" value="WFE88510.1"/>
    <property type="molecule type" value="Genomic_DNA"/>
</dbReference>
<organism evidence="1 2">
    <name type="scientific">Roseibium porphyridii</name>
    <dbReference type="NCBI Taxonomy" id="2866279"/>
    <lineage>
        <taxon>Bacteria</taxon>
        <taxon>Pseudomonadati</taxon>
        <taxon>Pseudomonadota</taxon>
        <taxon>Alphaproteobacteria</taxon>
        <taxon>Hyphomicrobiales</taxon>
        <taxon>Stappiaceae</taxon>
        <taxon>Roseibium</taxon>
    </lineage>
</organism>
<keyword evidence="2" id="KW-1185">Reference proteome</keyword>
<gene>
    <name evidence="1" type="ORF">K1718_20430</name>
</gene>
<accession>A0ABY8EZI4</accession>